<feature type="region of interest" description="Disordered" evidence="1">
    <location>
        <begin position="55"/>
        <end position="79"/>
    </location>
</feature>
<gene>
    <name evidence="3" type="ORF">BDV96DRAFT_566216</name>
</gene>
<keyword evidence="2" id="KW-0812">Transmembrane</keyword>
<feature type="compositionally biased region" description="Polar residues" evidence="1">
    <location>
        <begin position="14"/>
        <end position="23"/>
    </location>
</feature>
<keyword evidence="4" id="KW-1185">Reference proteome</keyword>
<name>A0A6A5ZLI3_9PLEO</name>
<feature type="transmembrane region" description="Helical" evidence="2">
    <location>
        <begin position="132"/>
        <end position="155"/>
    </location>
</feature>
<accession>A0A6A5ZLI3</accession>
<keyword evidence="2" id="KW-1133">Transmembrane helix</keyword>
<evidence type="ECO:0000256" key="2">
    <source>
        <dbReference type="SAM" id="Phobius"/>
    </source>
</evidence>
<dbReference type="Proteomes" id="UP000799770">
    <property type="component" value="Unassembled WGS sequence"/>
</dbReference>
<sequence length="185" mass="20711">MLKARVAKAAKVPTEQTPLTQNIDAGPSKPSLYAATGTLIDVESQAPPERIFTGDTTIAEDEEPGSPGAKSTKPKDNRPWTQKLRHGFNNLLHVLNPLNWPSMLLLRYVSFVAMLKREWQYADGHETRVNPVISWIITLFVVFGFIGVFVFVIAVDGERDPKVGTVFWANARYPLSRVYHKSYNG</sequence>
<reference evidence="3" key="1">
    <citation type="journal article" date="2020" name="Stud. Mycol.">
        <title>101 Dothideomycetes genomes: a test case for predicting lifestyles and emergence of pathogens.</title>
        <authorList>
            <person name="Haridas S."/>
            <person name="Albert R."/>
            <person name="Binder M."/>
            <person name="Bloem J."/>
            <person name="Labutti K."/>
            <person name="Salamov A."/>
            <person name="Andreopoulos B."/>
            <person name="Baker S."/>
            <person name="Barry K."/>
            <person name="Bills G."/>
            <person name="Bluhm B."/>
            <person name="Cannon C."/>
            <person name="Castanera R."/>
            <person name="Culley D."/>
            <person name="Daum C."/>
            <person name="Ezra D."/>
            <person name="Gonzalez J."/>
            <person name="Henrissat B."/>
            <person name="Kuo A."/>
            <person name="Liang C."/>
            <person name="Lipzen A."/>
            <person name="Lutzoni F."/>
            <person name="Magnuson J."/>
            <person name="Mondo S."/>
            <person name="Nolan M."/>
            <person name="Ohm R."/>
            <person name="Pangilinan J."/>
            <person name="Park H.-J."/>
            <person name="Ramirez L."/>
            <person name="Alfaro M."/>
            <person name="Sun H."/>
            <person name="Tritt A."/>
            <person name="Yoshinaga Y."/>
            <person name="Zwiers L.-H."/>
            <person name="Turgeon B."/>
            <person name="Goodwin S."/>
            <person name="Spatafora J."/>
            <person name="Crous P."/>
            <person name="Grigoriev I."/>
        </authorList>
    </citation>
    <scope>NUCLEOTIDE SEQUENCE</scope>
    <source>
        <strain evidence="3">CBS 627.86</strain>
    </source>
</reference>
<organism evidence="3 4">
    <name type="scientific">Lophiotrema nucula</name>
    <dbReference type="NCBI Taxonomy" id="690887"/>
    <lineage>
        <taxon>Eukaryota</taxon>
        <taxon>Fungi</taxon>
        <taxon>Dikarya</taxon>
        <taxon>Ascomycota</taxon>
        <taxon>Pezizomycotina</taxon>
        <taxon>Dothideomycetes</taxon>
        <taxon>Pleosporomycetidae</taxon>
        <taxon>Pleosporales</taxon>
        <taxon>Lophiotremataceae</taxon>
        <taxon>Lophiotrema</taxon>
    </lineage>
</organism>
<protein>
    <submittedName>
        <fullName evidence="3">Uncharacterized protein</fullName>
    </submittedName>
</protein>
<keyword evidence="2" id="KW-0472">Membrane</keyword>
<evidence type="ECO:0000256" key="1">
    <source>
        <dbReference type="SAM" id="MobiDB-lite"/>
    </source>
</evidence>
<evidence type="ECO:0000313" key="3">
    <source>
        <dbReference type="EMBL" id="KAF2119864.1"/>
    </source>
</evidence>
<proteinExistence type="predicted"/>
<evidence type="ECO:0000313" key="4">
    <source>
        <dbReference type="Proteomes" id="UP000799770"/>
    </source>
</evidence>
<feature type="region of interest" description="Disordered" evidence="1">
    <location>
        <begin position="1"/>
        <end position="28"/>
    </location>
</feature>
<dbReference type="EMBL" id="ML977314">
    <property type="protein sequence ID" value="KAF2119864.1"/>
    <property type="molecule type" value="Genomic_DNA"/>
</dbReference>
<dbReference type="AlphaFoldDB" id="A0A6A5ZLI3"/>